<protein>
    <submittedName>
        <fullName evidence="1">Class I lanthipeptide</fullName>
    </submittedName>
</protein>
<comment type="caution">
    <text evidence="1">The sequence shown here is derived from an EMBL/GenBank/DDBJ whole genome shotgun (WGS) entry which is preliminary data.</text>
</comment>
<dbReference type="Proteomes" id="UP000659124">
    <property type="component" value="Unassembled WGS sequence"/>
</dbReference>
<dbReference type="EMBL" id="JACVFC010000003">
    <property type="protein sequence ID" value="MBC9933534.1"/>
    <property type="molecule type" value="Genomic_DNA"/>
</dbReference>
<dbReference type="RefSeq" id="WP_188090628.1">
    <property type="nucleotide sequence ID" value="NZ_JACVFC010000003.1"/>
</dbReference>
<organism evidence="1 2">
    <name type="scientific">Chitinophaga qingshengii</name>
    <dbReference type="NCBI Taxonomy" id="1569794"/>
    <lineage>
        <taxon>Bacteria</taxon>
        <taxon>Pseudomonadati</taxon>
        <taxon>Bacteroidota</taxon>
        <taxon>Chitinophagia</taxon>
        <taxon>Chitinophagales</taxon>
        <taxon>Chitinophagaceae</taxon>
        <taxon>Chitinophaga</taxon>
    </lineage>
</organism>
<proteinExistence type="predicted"/>
<sequence>MKKKRLNLPKLSLSKEIISSLSQEKITGGATINTCYKTCIYNCQPPTLRQLSCICPVTTDLCPVN</sequence>
<name>A0ABR7TX05_9BACT</name>
<accession>A0ABR7TX05</accession>
<dbReference type="InterPro" id="IPR058238">
    <property type="entry name" value="Lant_leader_dom"/>
</dbReference>
<keyword evidence="2" id="KW-1185">Reference proteome</keyword>
<evidence type="ECO:0000313" key="2">
    <source>
        <dbReference type="Proteomes" id="UP000659124"/>
    </source>
</evidence>
<gene>
    <name evidence="1" type="ORF">ICL07_24305</name>
</gene>
<evidence type="ECO:0000313" key="1">
    <source>
        <dbReference type="EMBL" id="MBC9933534.1"/>
    </source>
</evidence>
<reference evidence="1 2" key="1">
    <citation type="submission" date="2020-09" db="EMBL/GenBank/DDBJ databases">
        <title>Genome sequences of type strains of Chitinophaga qingshengii and Chitinophaga varians.</title>
        <authorList>
            <person name="Kittiwongwattana C."/>
        </authorList>
    </citation>
    <scope>NUCLEOTIDE SEQUENCE [LARGE SCALE GENOMIC DNA]</scope>
    <source>
        <strain evidence="1 2">JCM 30026</strain>
    </source>
</reference>
<dbReference type="NCBIfam" id="NF038153">
    <property type="entry name" value="lant_leader_L1a"/>
    <property type="match status" value="1"/>
</dbReference>